<accession>A0ABD3GVM1</accession>
<evidence type="ECO:0000256" key="1">
    <source>
        <dbReference type="SAM" id="MobiDB-lite"/>
    </source>
</evidence>
<dbReference type="EMBL" id="JBJQOH010000006">
    <property type="protein sequence ID" value="KAL3682701.1"/>
    <property type="molecule type" value="Genomic_DNA"/>
</dbReference>
<proteinExistence type="predicted"/>
<organism evidence="2 3">
    <name type="scientific">Riccia sorocarpa</name>
    <dbReference type="NCBI Taxonomy" id="122646"/>
    <lineage>
        <taxon>Eukaryota</taxon>
        <taxon>Viridiplantae</taxon>
        <taxon>Streptophyta</taxon>
        <taxon>Embryophyta</taxon>
        <taxon>Marchantiophyta</taxon>
        <taxon>Marchantiopsida</taxon>
        <taxon>Marchantiidae</taxon>
        <taxon>Marchantiales</taxon>
        <taxon>Ricciaceae</taxon>
        <taxon>Riccia</taxon>
    </lineage>
</organism>
<dbReference type="PANTHER" id="PTHR33153">
    <property type="entry name" value="MYND-TYPE DOMAIN-CONTAINING PROTEIN"/>
    <property type="match status" value="1"/>
</dbReference>
<evidence type="ECO:0000313" key="2">
    <source>
        <dbReference type="EMBL" id="KAL3682701.1"/>
    </source>
</evidence>
<sequence>MGEAFKTGDGVYMQNEEMDKVGEGKIVSILPSFTVQTVELGNCSFAVRLDKVLQCQHALPYPDMDATTLGELEIGMTIRWPIHLLLVINEVNNDVISLEDCEGFVEEARVQCSQIPRTSSTTPVDYKLRQNWYLLEVHILIRTPAGDKLPVAEGLVIFTAPAASVNNTRLGELNVGIAVTNLSNGVDPEILRNTPLAAFVDGPMLVSWSLKLVIAKKFNRSLYSLQLGVNRDSDDDHQLSRDEGVDDLLEDTPSTSQPLLESDRPELPRRKKRHYNSTVRNTPDPLRRVTLEVIRRCMLEYFGLPHDEREEYIHTRLHMRHQTAIEEGKHIIDQKLICKKAFWRIYGFSKSKYYGMMGQQSKGVVRGYHGNQRRPKPRGNSIEADVVLRQLLGQLAEPMPHMQYIQADGSPGILYMLPSCYNKLSIMNELNLKLKSLGGKGISKSSFYKQWTDNFENFRFHQKGAFAKCDTCVELKLKLMEERRPEARRPIEEERNKHMTKQMS</sequence>
<feature type="region of interest" description="Disordered" evidence="1">
    <location>
        <begin position="231"/>
        <end position="281"/>
    </location>
</feature>
<protein>
    <recommendedName>
        <fullName evidence="4">Transposase</fullName>
    </recommendedName>
</protein>
<name>A0ABD3GVM1_9MARC</name>
<dbReference type="Proteomes" id="UP001633002">
    <property type="component" value="Unassembled WGS sequence"/>
</dbReference>
<dbReference type="PANTHER" id="PTHR33153:SF3">
    <property type="entry name" value="TRAFFICKING PROTEIN PARTICLE COMPLEX SUBUNIT 11 DOMAIN-CONTAINING PROTEIN"/>
    <property type="match status" value="1"/>
</dbReference>
<gene>
    <name evidence="2" type="ORF">R1sor_000723</name>
</gene>
<evidence type="ECO:0008006" key="4">
    <source>
        <dbReference type="Google" id="ProtNLM"/>
    </source>
</evidence>
<keyword evidence="3" id="KW-1185">Reference proteome</keyword>
<evidence type="ECO:0000313" key="3">
    <source>
        <dbReference type="Proteomes" id="UP001633002"/>
    </source>
</evidence>
<feature type="compositionally biased region" description="Basic and acidic residues" evidence="1">
    <location>
        <begin position="231"/>
        <end position="243"/>
    </location>
</feature>
<dbReference type="AlphaFoldDB" id="A0ABD3GVM1"/>
<reference evidence="2 3" key="1">
    <citation type="submission" date="2024-09" db="EMBL/GenBank/DDBJ databases">
        <title>Chromosome-scale assembly of Riccia sorocarpa.</title>
        <authorList>
            <person name="Paukszto L."/>
        </authorList>
    </citation>
    <scope>NUCLEOTIDE SEQUENCE [LARGE SCALE GENOMIC DNA]</scope>
    <source>
        <strain evidence="2">LP-2024</strain>
        <tissue evidence="2">Aerial parts of the thallus</tissue>
    </source>
</reference>
<comment type="caution">
    <text evidence="2">The sequence shown here is derived from an EMBL/GenBank/DDBJ whole genome shotgun (WGS) entry which is preliminary data.</text>
</comment>